<gene>
    <name evidence="10" type="ORF">GH714_012047</name>
</gene>
<evidence type="ECO:0000256" key="7">
    <source>
        <dbReference type="ARBA" id="ARBA00023316"/>
    </source>
</evidence>
<dbReference type="Pfam" id="PF12708">
    <property type="entry name" value="Pect-lyase_RHGA_epim"/>
    <property type="match status" value="1"/>
</dbReference>
<evidence type="ECO:0000313" key="11">
    <source>
        <dbReference type="Proteomes" id="UP000467840"/>
    </source>
</evidence>
<dbReference type="InterPro" id="IPR011050">
    <property type="entry name" value="Pectin_lyase_fold/virulence"/>
</dbReference>
<dbReference type="GO" id="GO:0005975">
    <property type="term" value="P:carbohydrate metabolic process"/>
    <property type="evidence" value="ECO:0007669"/>
    <property type="project" value="InterPro"/>
</dbReference>
<evidence type="ECO:0000256" key="2">
    <source>
        <dbReference type="ARBA" id="ARBA00008834"/>
    </source>
</evidence>
<keyword evidence="11" id="KW-1185">Reference proteome</keyword>
<dbReference type="GO" id="GO:0004650">
    <property type="term" value="F:polygalacturonase activity"/>
    <property type="evidence" value="ECO:0007669"/>
    <property type="project" value="InterPro"/>
</dbReference>
<comment type="similarity">
    <text evidence="2 8">Belongs to the glycosyl hydrolase 28 family.</text>
</comment>
<keyword evidence="7" id="KW-0961">Cell wall biogenesis/degradation</keyword>
<evidence type="ECO:0000259" key="9">
    <source>
        <dbReference type="Pfam" id="PF12708"/>
    </source>
</evidence>
<proteinExistence type="inferred from homology"/>
<evidence type="ECO:0000256" key="8">
    <source>
        <dbReference type="RuleBase" id="RU361169"/>
    </source>
</evidence>
<comment type="caution">
    <text evidence="10">The sequence shown here is derived from an EMBL/GenBank/DDBJ whole genome shotgun (WGS) entry which is preliminary data.</text>
</comment>
<reference evidence="10 11" key="1">
    <citation type="journal article" date="2020" name="Mol. Plant">
        <title>The Chromosome-Based Rubber Tree Genome Provides New Insights into Spurge Genome Evolution and Rubber Biosynthesis.</title>
        <authorList>
            <person name="Liu J."/>
            <person name="Shi C."/>
            <person name="Shi C.C."/>
            <person name="Li W."/>
            <person name="Zhang Q.J."/>
            <person name="Zhang Y."/>
            <person name="Li K."/>
            <person name="Lu H.F."/>
            <person name="Shi C."/>
            <person name="Zhu S.T."/>
            <person name="Xiao Z.Y."/>
            <person name="Nan H."/>
            <person name="Yue Y."/>
            <person name="Zhu X.G."/>
            <person name="Wu Y."/>
            <person name="Hong X.N."/>
            <person name="Fan G.Y."/>
            <person name="Tong Y."/>
            <person name="Zhang D."/>
            <person name="Mao C.L."/>
            <person name="Liu Y.L."/>
            <person name="Hao S.J."/>
            <person name="Liu W.Q."/>
            <person name="Lv M.Q."/>
            <person name="Zhang H.B."/>
            <person name="Liu Y."/>
            <person name="Hu-Tang G.R."/>
            <person name="Wang J.P."/>
            <person name="Wang J.H."/>
            <person name="Sun Y.H."/>
            <person name="Ni S.B."/>
            <person name="Chen W.B."/>
            <person name="Zhang X.C."/>
            <person name="Jiao Y.N."/>
            <person name="Eichler E.E."/>
            <person name="Li G.H."/>
            <person name="Liu X."/>
            <person name="Gao L.Z."/>
        </authorList>
    </citation>
    <scope>NUCLEOTIDE SEQUENCE [LARGE SCALE GENOMIC DNA]</scope>
    <source>
        <strain evidence="11">cv. GT1</strain>
        <tissue evidence="10">Leaf</tissue>
    </source>
</reference>
<dbReference type="Proteomes" id="UP000467840">
    <property type="component" value="Chromosome 16"/>
</dbReference>
<evidence type="ECO:0000256" key="6">
    <source>
        <dbReference type="ARBA" id="ARBA00023295"/>
    </source>
</evidence>
<keyword evidence="3" id="KW-0134">Cell wall</keyword>
<name>A0A6A6LPJ1_HEVBR</name>
<dbReference type="InterPro" id="IPR024535">
    <property type="entry name" value="RHGA/B-epi-like_pectate_lyase"/>
</dbReference>
<dbReference type="AlphaFoldDB" id="A0A6A6LPJ1"/>
<dbReference type="SUPFAM" id="SSF51126">
    <property type="entry name" value="Pectin lyase-like"/>
    <property type="match status" value="2"/>
</dbReference>
<dbReference type="Pfam" id="PF00295">
    <property type="entry name" value="Glyco_hydro_28"/>
    <property type="match status" value="1"/>
</dbReference>
<dbReference type="Gene3D" id="2.160.20.10">
    <property type="entry name" value="Single-stranded right-handed beta-helix, Pectin lyase-like"/>
    <property type="match status" value="2"/>
</dbReference>
<dbReference type="GO" id="GO:0071555">
    <property type="term" value="P:cell wall organization"/>
    <property type="evidence" value="ECO:0007669"/>
    <property type="project" value="UniProtKB-KW"/>
</dbReference>
<evidence type="ECO:0000256" key="3">
    <source>
        <dbReference type="ARBA" id="ARBA00022512"/>
    </source>
</evidence>
<feature type="domain" description="Rhamnogalacturonase A/B/Epimerase-like pectate lyase" evidence="9">
    <location>
        <begin position="37"/>
        <end position="84"/>
    </location>
</feature>
<protein>
    <recommendedName>
        <fullName evidence="9">Rhamnogalacturonase A/B/Epimerase-like pectate lyase domain-containing protein</fullName>
    </recommendedName>
</protein>
<accession>A0A6A6LPJ1</accession>
<dbReference type="InterPro" id="IPR012334">
    <property type="entry name" value="Pectin_lyas_fold"/>
</dbReference>
<evidence type="ECO:0000256" key="5">
    <source>
        <dbReference type="ARBA" id="ARBA00022801"/>
    </source>
</evidence>
<evidence type="ECO:0000256" key="4">
    <source>
        <dbReference type="ARBA" id="ARBA00022525"/>
    </source>
</evidence>
<keyword evidence="4" id="KW-0964">Secreted</keyword>
<sequence length="267" mass="29188">MMENRKNRIWRIARIESECVHHLRKSTKPKTNSAQYNVLNFGAKPDGETDSTNAFLAAWTQACGSNQPATVFVPPGRFFLRNVVFQGPCKNNAILVRVDGTLVAPSDYQVIGNAGNWIFFQYVNGVTVSGGVLDGQGPSLWAVHAPTPMAFMYNYQVVSRSSTPGLELVMIVSQSVLEPLTCGLKNSMWPWPWNQESGVNISDVTYQDIHGTSATQVAVKFDCSKKNPCTGIKLEDVKLTYMNQPADASCNNADGNASGFVQPSSCL</sequence>
<evidence type="ECO:0000313" key="10">
    <source>
        <dbReference type="EMBL" id="KAF2302964.1"/>
    </source>
</evidence>
<organism evidence="10 11">
    <name type="scientific">Hevea brasiliensis</name>
    <name type="common">Para rubber tree</name>
    <name type="synonym">Siphonia brasiliensis</name>
    <dbReference type="NCBI Taxonomy" id="3981"/>
    <lineage>
        <taxon>Eukaryota</taxon>
        <taxon>Viridiplantae</taxon>
        <taxon>Streptophyta</taxon>
        <taxon>Embryophyta</taxon>
        <taxon>Tracheophyta</taxon>
        <taxon>Spermatophyta</taxon>
        <taxon>Magnoliopsida</taxon>
        <taxon>eudicotyledons</taxon>
        <taxon>Gunneridae</taxon>
        <taxon>Pentapetalae</taxon>
        <taxon>rosids</taxon>
        <taxon>fabids</taxon>
        <taxon>Malpighiales</taxon>
        <taxon>Euphorbiaceae</taxon>
        <taxon>Crotonoideae</taxon>
        <taxon>Micrandreae</taxon>
        <taxon>Hevea</taxon>
    </lineage>
</organism>
<dbReference type="InterPro" id="IPR000743">
    <property type="entry name" value="Glyco_hydro_28"/>
</dbReference>
<evidence type="ECO:0000256" key="1">
    <source>
        <dbReference type="ARBA" id="ARBA00004191"/>
    </source>
</evidence>
<dbReference type="PANTHER" id="PTHR31375">
    <property type="match status" value="1"/>
</dbReference>
<dbReference type="EMBL" id="JAAGAX010000009">
    <property type="protein sequence ID" value="KAF2302964.1"/>
    <property type="molecule type" value="Genomic_DNA"/>
</dbReference>
<keyword evidence="5 8" id="KW-0378">Hydrolase</keyword>
<comment type="subcellular location">
    <subcellularLocation>
        <location evidence="1">Secreted</location>
        <location evidence="1">Cell wall</location>
    </subcellularLocation>
</comment>
<keyword evidence="6 8" id="KW-0326">Glycosidase</keyword>